<evidence type="ECO:0000313" key="1">
    <source>
        <dbReference type="EMBL" id="KXI27957.1"/>
    </source>
</evidence>
<dbReference type="Gene3D" id="3.40.630.30">
    <property type="match status" value="1"/>
</dbReference>
<dbReference type="Proteomes" id="UP000070299">
    <property type="component" value="Unassembled WGS sequence"/>
</dbReference>
<dbReference type="Pfam" id="PF04339">
    <property type="entry name" value="FemAB_like"/>
    <property type="match status" value="1"/>
</dbReference>
<dbReference type="EMBL" id="LSNE01000009">
    <property type="protein sequence ID" value="KXI27957.1"/>
    <property type="molecule type" value="Genomic_DNA"/>
</dbReference>
<dbReference type="PANTHER" id="PTHR47017">
    <property type="entry name" value="ACYL-COA"/>
    <property type="match status" value="1"/>
</dbReference>
<organism evidence="1 2">
    <name type="scientific">Paraglaciecola hydrolytica</name>
    <dbReference type="NCBI Taxonomy" id="1799789"/>
    <lineage>
        <taxon>Bacteria</taxon>
        <taxon>Pseudomonadati</taxon>
        <taxon>Pseudomonadota</taxon>
        <taxon>Gammaproteobacteria</taxon>
        <taxon>Alteromonadales</taxon>
        <taxon>Alteromonadaceae</taxon>
        <taxon>Paraglaciecola</taxon>
    </lineage>
</organism>
<dbReference type="InterPro" id="IPR016181">
    <property type="entry name" value="Acyl_CoA_acyltransferase"/>
</dbReference>
<sequence>MKIKFSHKFVNNIEQIGEKLWQEFACHSTPFCQYAFLAALEKSGSVGTGTGWIPQHLIIYQNKQVVALLPLYKKNHSYGEYVFDFAWANTYQQYGLRYYPKLVCAIPFTPVTGPRLLLKSNVQQSEIIKALCQILADKMQSEALSSMHWLFVDGEFSTSLAEHQQIQRRSVQFQWFNRQYLDFTDFLQALNSRKRKSIKAERNKVVKAGITVERIHGDLLKQSHMDFFYQCYQQTYLKRSGHGGYLTEAFFKQIFETMHDQVMLIIASRDTQAIASALFFYDDKQLNGRYWGAMEEVDHLHFECCYYQGIEFCIERGIGQFNPGTQGEHKILRGFEPIYCYSNHQLKELAFHEAVERFISTENLTIEQYKQNAQKLLPFRKAEK</sequence>
<dbReference type="RefSeq" id="WP_068379821.1">
    <property type="nucleotide sequence ID" value="NZ_LSNE01000009.1"/>
</dbReference>
<dbReference type="OrthoDB" id="9776898at2"/>
<dbReference type="InterPro" id="IPR007434">
    <property type="entry name" value="FemAB-like"/>
</dbReference>
<gene>
    <name evidence="1" type="ORF">AX660_20865</name>
</gene>
<comment type="caution">
    <text evidence="1">The sequence shown here is derived from an EMBL/GenBank/DDBJ whole genome shotgun (WGS) entry which is preliminary data.</text>
</comment>
<dbReference type="PANTHER" id="PTHR47017:SF1">
    <property type="entry name" value="ACYL-COA"/>
    <property type="match status" value="1"/>
</dbReference>
<name>A0A148KNS7_9ALTE</name>
<protein>
    <recommendedName>
        <fullName evidence="3">GNAT family N-acetyltransferase</fullName>
    </recommendedName>
</protein>
<accession>A0A148KNS7</accession>
<dbReference type="STRING" id="1799789.AX660_20865"/>
<proteinExistence type="predicted"/>
<dbReference type="AlphaFoldDB" id="A0A148KNS7"/>
<dbReference type="SUPFAM" id="SSF55729">
    <property type="entry name" value="Acyl-CoA N-acyltransferases (Nat)"/>
    <property type="match status" value="1"/>
</dbReference>
<reference evidence="2" key="1">
    <citation type="submission" date="2016-02" db="EMBL/GenBank/DDBJ databases">
        <authorList>
            <person name="Schultz-Johansen M."/>
            <person name="Glaring M.A."/>
            <person name="Bech P.K."/>
            <person name="Stougaard P."/>
        </authorList>
    </citation>
    <scope>NUCLEOTIDE SEQUENCE [LARGE SCALE GENOMIC DNA]</scope>
    <source>
        <strain evidence="2">S66</strain>
    </source>
</reference>
<evidence type="ECO:0000313" key="2">
    <source>
        <dbReference type="Proteomes" id="UP000070299"/>
    </source>
</evidence>
<evidence type="ECO:0008006" key="3">
    <source>
        <dbReference type="Google" id="ProtNLM"/>
    </source>
</evidence>
<keyword evidence="2" id="KW-1185">Reference proteome</keyword>